<name>A0A537J2Z1_9BACT</name>
<dbReference type="GO" id="GO:0016020">
    <property type="term" value="C:membrane"/>
    <property type="evidence" value="ECO:0007669"/>
    <property type="project" value="UniProtKB-SubCell"/>
</dbReference>
<proteinExistence type="inferred from homology"/>
<dbReference type="NCBIfam" id="TIGR03025">
    <property type="entry name" value="EPS_sugtrans"/>
    <property type="match status" value="1"/>
</dbReference>
<evidence type="ECO:0000256" key="4">
    <source>
        <dbReference type="ARBA" id="ARBA00022692"/>
    </source>
</evidence>
<feature type="domain" description="Bacterial sugar transferase" evidence="8">
    <location>
        <begin position="288"/>
        <end position="478"/>
    </location>
</feature>
<evidence type="ECO:0000256" key="3">
    <source>
        <dbReference type="ARBA" id="ARBA00022679"/>
    </source>
</evidence>
<dbReference type="PANTHER" id="PTHR30576:SF0">
    <property type="entry name" value="UNDECAPRENYL-PHOSPHATE N-ACETYLGALACTOSAMINYL 1-PHOSPHATE TRANSFERASE-RELATED"/>
    <property type="match status" value="1"/>
</dbReference>
<keyword evidence="5 7" id="KW-1133">Transmembrane helix</keyword>
<feature type="transmembrane region" description="Helical" evidence="7">
    <location>
        <begin position="33"/>
        <end position="60"/>
    </location>
</feature>
<dbReference type="Proteomes" id="UP000318093">
    <property type="component" value="Unassembled WGS sequence"/>
</dbReference>
<evidence type="ECO:0000313" key="10">
    <source>
        <dbReference type="Proteomes" id="UP000318093"/>
    </source>
</evidence>
<evidence type="ECO:0000256" key="2">
    <source>
        <dbReference type="ARBA" id="ARBA00006464"/>
    </source>
</evidence>
<dbReference type="InterPro" id="IPR003362">
    <property type="entry name" value="Bact_transf"/>
</dbReference>
<feature type="transmembrane region" description="Helical" evidence="7">
    <location>
        <begin position="135"/>
        <end position="154"/>
    </location>
</feature>
<evidence type="ECO:0000256" key="7">
    <source>
        <dbReference type="SAM" id="Phobius"/>
    </source>
</evidence>
<comment type="caution">
    <text evidence="9">The sequence shown here is derived from an EMBL/GenBank/DDBJ whole genome shotgun (WGS) entry which is preliminary data.</text>
</comment>
<dbReference type="PANTHER" id="PTHR30576">
    <property type="entry name" value="COLANIC BIOSYNTHESIS UDP-GLUCOSE LIPID CARRIER TRANSFERASE"/>
    <property type="match status" value="1"/>
</dbReference>
<evidence type="ECO:0000313" key="9">
    <source>
        <dbReference type="EMBL" id="TMI77897.1"/>
    </source>
</evidence>
<reference evidence="9 10" key="1">
    <citation type="journal article" date="2019" name="Nat. Microbiol.">
        <title>Mediterranean grassland soil C-N compound turnover is dependent on rainfall and depth, and is mediated by genomically divergent microorganisms.</title>
        <authorList>
            <person name="Diamond S."/>
            <person name="Andeer P.F."/>
            <person name="Li Z."/>
            <person name="Crits-Christoph A."/>
            <person name="Burstein D."/>
            <person name="Anantharaman K."/>
            <person name="Lane K.R."/>
            <person name="Thomas B.C."/>
            <person name="Pan C."/>
            <person name="Northen T.R."/>
            <person name="Banfield J.F."/>
        </authorList>
    </citation>
    <scope>NUCLEOTIDE SEQUENCE [LARGE SCALE GENOMIC DNA]</scope>
    <source>
        <strain evidence="9">NP_6</strain>
    </source>
</reference>
<dbReference type="Pfam" id="PF02397">
    <property type="entry name" value="Bac_transf"/>
    <property type="match status" value="1"/>
</dbReference>
<organism evidence="9 10">
    <name type="scientific">Candidatus Segetimicrobium genomatis</name>
    <dbReference type="NCBI Taxonomy" id="2569760"/>
    <lineage>
        <taxon>Bacteria</taxon>
        <taxon>Bacillati</taxon>
        <taxon>Candidatus Sysuimicrobiota</taxon>
        <taxon>Candidatus Sysuimicrobiia</taxon>
        <taxon>Candidatus Sysuimicrobiales</taxon>
        <taxon>Candidatus Segetimicrobiaceae</taxon>
        <taxon>Candidatus Segetimicrobium</taxon>
    </lineage>
</organism>
<dbReference type="InterPro" id="IPR017475">
    <property type="entry name" value="EPS_sugar_tfrase"/>
</dbReference>
<dbReference type="GO" id="GO:0016780">
    <property type="term" value="F:phosphotransferase activity, for other substituted phosphate groups"/>
    <property type="evidence" value="ECO:0007669"/>
    <property type="project" value="TreeGrafter"/>
</dbReference>
<dbReference type="EMBL" id="VBAN01000470">
    <property type="protein sequence ID" value="TMI77897.1"/>
    <property type="molecule type" value="Genomic_DNA"/>
</dbReference>
<keyword evidence="6 7" id="KW-0472">Membrane</keyword>
<keyword evidence="3 9" id="KW-0808">Transferase</keyword>
<evidence type="ECO:0000259" key="8">
    <source>
        <dbReference type="Pfam" id="PF02397"/>
    </source>
</evidence>
<gene>
    <name evidence="9" type="ORF">E6H03_13070</name>
</gene>
<evidence type="ECO:0000256" key="5">
    <source>
        <dbReference type="ARBA" id="ARBA00022989"/>
    </source>
</evidence>
<accession>A0A537J2Z1</accession>
<evidence type="ECO:0000256" key="1">
    <source>
        <dbReference type="ARBA" id="ARBA00004141"/>
    </source>
</evidence>
<feature type="transmembrane region" description="Helical" evidence="7">
    <location>
        <begin position="111"/>
        <end position="129"/>
    </location>
</feature>
<protein>
    <submittedName>
        <fullName evidence="9">Exopolysaccharide biosynthesis polyprenyl glycosylphosphotransferase</fullName>
    </submittedName>
</protein>
<sequence>MVERAHQDPRKVTARPLSLPGEMARSRAWARTVSLLALVASDLLALVAALGIAVGVRISLLPVLSHGFERPTYPLAHYAALWWIPVVYLTALAYTGLYTRRDPYWEEVRRCLMAATIAVVLMFAALSVAKTGADVSRPVVVLAWGILLVVLPLLRGAAKEALFAAGPWRKPALLVGHGRRAAALLEALRRNRTLGYDVVEAISDPLDAPDRAVAAGARDVILAIPELGRAEFLRLVERLREVAENVVIVPDLAEAPVLGVEVIGLLEDRALLLRVPNNLLKPWNLVVKRIFDLAVASALGLALAPFVAVATLAIVCGSRGPAFHVEPRVGRRGIPFACFKLRTMFRDADRRLGAYLAAHPAASAEWERYRKLRTYDPRVTRIGRILRRYSLDEIPQLLNVMRGEMSLVGPRPYLSPETALIEHDGLTDVRPGMTGLWQVSGKNALDLRERSRLDRWYVNNWSLWLDVIVLVKTVPVIFGVR</sequence>
<comment type="similarity">
    <text evidence="2">Belongs to the bacterial sugar transferase family.</text>
</comment>
<keyword evidence="4 7" id="KW-0812">Transmembrane</keyword>
<evidence type="ECO:0000256" key="6">
    <source>
        <dbReference type="ARBA" id="ARBA00023136"/>
    </source>
</evidence>
<dbReference type="AlphaFoldDB" id="A0A537J2Z1"/>
<comment type="subcellular location">
    <subcellularLocation>
        <location evidence="1">Membrane</location>
        <topology evidence="1">Multi-pass membrane protein</topology>
    </subcellularLocation>
</comment>
<feature type="transmembrane region" description="Helical" evidence="7">
    <location>
        <begin position="290"/>
        <end position="315"/>
    </location>
</feature>
<feature type="transmembrane region" description="Helical" evidence="7">
    <location>
        <begin position="80"/>
        <end position="99"/>
    </location>
</feature>